<dbReference type="Gene3D" id="2.40.110.10">
    <property type="entry name" value="Butyryl-CoA Dehydrogenase, subunit A, domain 2"/>
    <property type="match status" value="1"/>
</dbReference>
<gene>
    <name evidence="4" type="ORF">EEX84_02530</name>
</gene>
<organism evidence="4 5">
    <name type="scientific">Planococcus salinus</name>
    <dbReference type="NCBI Taxonomy" id="1848460"/>
    <lineage>
        <taxon>Bacteria</taxon>
        <taxon>Bacillati</taxon>
        <taxon>Bacillota</taxon>
        <taxon>Bacilli</taxon>
        <taxon>Bacillales</taxon>
        <taxon>Caryophanaceae</taxon>
        <taxon>Planococcus</taxon>
    </lineage>
</organism>
<protein>
    <submittedName>
        <fullName evidence="4">Acyl-CoA dehydrogenase</fullName>
    </submittedName>
</protein>
<reference evidence="4 5" key="1">
    <citation type="journal article" date="2018" name="Int. J. Syst. Evol. Microbiol.">
        <title>Planococcus salinus sp. nov., a moderately halophilic bacterium isolated from a saline-alkali soil.</title>
        <authorList>
            <person name="Gan L."/>
        </authorList>
    </citation>
    <scope>NUCLEOTIDE SEQUENCE [LARGE SCALE GENOMIC DNA]</scope>
    <source>
        <strain evidence="4 5">LCB217</strain>
    </source>
</reference>
<comment type="caution">
    <text evidence="4">The sequence shown here is derived from an EMBL/GenBank/DDBJ whole genome shotgun (WGS) entry which is preliminary data.</text>
</comment>
<evidence type="ECO:0000313" key="4">
    <source>
        <dbReference type="EMBL" id="RNF41242.1"/>
    </source>
</evidence>
<dbReference type="Gene3D" id="1.20.140.10">
    <property type="entry name" value="Butyryl-CoA Dehydrogenase, subunit A, domain 3"/>
    <property type="match status" value="1"/>
</dbReference>
<proteinExistence type="predicted"/>
<dbReference type="GO" id="GO:0003995">
    <property type="term" value="F:acyl-CoA dehydrogenase activity"/>
    <property type="evidence" value="ECO:0007669"/>
    <property type="project" value="TreeGrafter"/>
</dbReference>
<dbReference type="PANTHER" id="PTHR43884:SF12">
    <property type="entry name" value="ISOVALERYL-COA DEHYDROGENASE, MITOCHONDRIAL-RELATED"/>
    <property type="match status" value="1"/>
</dbReference>
<dbReference type="RefSeq" id="WP_123163989.1">
    <property type="nucleotide sequence ID" value="NZ_RIAX01000001.1"/>
</dbReference>
<name>A0A3M8PCB7_9BACL</name>
<dbReference type="GO" id="GO:0050660">
    <property type="term" value="F:flavin adenine dinucleotide binding"/>
    <property type="evidence" value="ECO:0007669"/>
    <property type="project" value="InterPro"/>
</dbReference>
<keyword evidence="1" id="KW-0560">Oxidoreductase</keyword>
<dbReference type="Pfam" id="PF08028">
    <property type="entry name" value="Acyl-CoA_dh_2"/>
    <property type="match status" value="1"/>
</dbReference>
<sequence length="349" mass="38923">MFKQDQIQIIRDQSMRTEKEGTVSRELLEIMHEEKLFKLFVPKEWGGRMLSLPEALGVFQQASRIDGSFGWLVTIGSGGGMFAPYIQKQWAQRLFQPPEAVLAGSGYPSGIAEKVEGGYQVTGEWKYCSGAPYATFFTANAFVGNDQSVRSFAFLPEQVEVICDWNAFGLKGTGSHTIKIEKAFVPEDRTFHLAEPQNDCGGPVHTFPFIPFSVASFAAVCIGIGEHFFEEAQSLMEANKENWSVGESDRYQSVLKLIKQQERRMAEAVEDFHQKGDGLWRDHTAGKEVTEFVLEEYITAGKTAASTAVDAADSLIRHLGMSAVMETSAINRIWRDLHTASQHAFLTMK</sequence>
<dbReference type="PIRSF" id="PIRSF016578">
    <property type="entry name" value="HsaA"/>
    <property type="match status" value="1"/>
</dbReference>
<dbReference type="Proteomes" id="UP000275473">
    <property type="component" value="Unassembled WGS sequence"/>
</dbReference>
<feature type="domain" description="Acyl-CoA dehydrogenase C-terminal" evidence="3">
    <location>
        <begin position="216"/>
        <end position="346"/>
    </location>
</feature>
<dbReference type="InterPro" id="IPR009100">
    <property type="entry name" value="AcylCoA_DH/oxidase_NM_dom_sf"/>
</dbReference>
<evidence type="ECO:0000313" key="5">
    <source>
        <dbReference type="Proteomes" id="UP000275473"/>
    </source>
</evidence>
<dbReference type="SUPFAM" id="SSF56645">
    <property type="entry name" value="Acyl-CoA dehydrogenase NM domain-like"/>
    <property type="match status" value="1"/>
</dbReference>
<keyword evidence="5" id="KW-1185">Reference proteome</keyword>
<dbReference type="EMBL" id="RIAX01000001">
    <property type="protein sequence ID" value="RNF41242.1"/>
    <property type="molecule type" value="Genomic_DNA"/>
</dbReference>
<dbReference type="AlphaFoldDB" id="A0A3M8PCB7"/>
<dbReference type="Gene3D" id="1.10.540.10">
    <property type="entry name" value="Acyl-CoA dehydrogenase/oxidase, N-terminal domain"/>
    <property type="match status" value="1"/>
</dbReference>
<evidence type="ECO:0000259" key="2">
    <source>
        <dbReference type="Pfam" id="PF02771"/>
    </source>
</evidence>
<dbReference type="OrthoDB" id="1170793at2"/>
<dbReference type="InterPro" id="IPR013107">
    <property type="entry name" value="Acyl-CoA_DH_C"/>
</dbReference>
<dbReference type="InterPro" id="IPR046373">
    <property type="entry name" value="Acyl-CoA_Oxase/DH_mid-dom_sf"/>
</dbReference>
<dbReference type="PANTHER" id="PTHR43884">
    <property type="entry name" value="ACYL-COA DEHYDROGENASE"/>
    <property type="match status" value="1"/>
</dbReference>
<accession>A0A3M8PCB7</accession>
<evidence type="ECO:0000256" key="1">
    <source>
        <dbReference type="ARBA" id="ARBA00023002"/>
    </source>
</evidence>
<feature type="domain" description="Acyl-CoA dehydrogenase/oxidase N-terminal" evidence="2">
    <location>
        <begin position="15"/>
        <end position="81"/>
    </location>
</feature>
<dbReference type="InterPro" id="IPR013786">
    <property type="entry name" value="AcylCoA_DH/ox_N"/>
</dbReference>
<evidence type="ECO:0000259" key="3">
    <source>
        <dbReference type="Pfam" id="PF08028"/>
    </source>
</evidence>
<dbReference type="InterPro" id="IPR037069">
    <property type="entry name" value="AcylCoA_DH/ox_N_sf"/>
</dbReference>
<dbReference type="Pfam" id="PF02771">
    <property type="entry name" value="Acyl-CoA_dh_N"/>
    <property type="match status" value="1"/>
</dbReference>